<dbReference type="InterPro" id="IPR013766">
    <property type="entry name" value="Thioredoxin_domain"/>
</dbReference>
<dbReference type="Pfam" id="PF00085">
    <property type="entry name" value="Thioredoxin"/>
    <property type="match status" value="1"/>
</dbReference>
<proteinExistence type="inferred from homology"/>
<evidence type="ECO:0000256" key="7">
    <source>
        <dbReference type="NCBIfam" id="TIGR01068"/>
    </source>
</evidence>
<dbReference type="PROSITE" id="PS00194">
    <property type="entry name" value="THIOREDOXIN_1"/>
    <property type="match status" value="1"/>
</dbReference>
<dbReference type="InterPro" id="IPR005746">
    <property type="entry name" value="Thioredoxin"/>
</dbReference>
<evidence type="ECO:0000256" key="8">
    <source>
        <dbReference type="PIRNR" id="PIRNR000077"/>
    </source>
</evidence>
<evidence type="ECO:0000256" key="3">
    <source>
        <dbReference type="ARBA" id="ARBA00022448"/>
    </source>
</evidence>
<dbReference type="RefSeq" id="WP_268045066.1">
    <property type="nucleotide sequence ID" value="NZ_CP104064.1"/>
</dbReference>
<dbReference type="PRINTS" id="PR00421">
    <property type="entry name" value="THIOREDOXIN"/>
</dbReference>
<dbReference type="EMBL" id="CP104064">
    <property type="protein sequence ID" value="WAH37564.1"/>
    <property type="molecule type" value="Genomic_DNA"/>
</dbReference>
<organism evidence="10 11">
    <name type="scientific">Alicyclobacillus dauci</name>
    <dbReference type="NCBI Taxonomy" id="1475485"/>
    <lineage>
        <taxon>Bacteria</taxon>
        <taxon>Bacillati</taxon>
        <taxon>Bacillota</taxon>
        <taxon>Bacilli</taxon>
        <taxon>Bacillales</taxon>
        <taxon>Alicyclobacillaceae</taxon>
        <taxon>Alicyclobacillus</taxon>
    </lineage>
</organism>
<accession>A0ABY6Z3V4</accession>
<keyword evidence="3" id="KW-0813">Transport</keyword>
<evidence type="ECO:0000313" key="11">
    <source>
        <dbReference type="Proteomes" id="UP001164803"/>
    </source>
</evidence>
<name>A0ABY6Z3V4_9BACL</name>
<dbReference type="CDD" id="cd02947">
    <property type="entry name" value="TRX_family"/>
    <property type="match status" value="1"/>
</dbReference>
<evidence type="ECO:0000313" key="10">
    <source>
        <dbReference type="EMBL" id="WAH37564.1"/>
    </source>
</evidence>
<dbReference type="InterPro" id="IPR036249">
    <property type="entry name" value="Thioredoxin-like_sf"/>
</dbReference>
<evidence type="ECO:0000259" key="9">
    <source>
        <dbReference type="PROSITE" id="PS51352"/>
    </source>
</evidence>
<keyword evidence="5" id="KW-1015">Disulfide bond</keyword>
<evidence type="ECO:0000256" key="1">
    <source>
        <dbReference type="ARBA" id="ARBA00008987"/>
    </source>
</evidence>
<evidence type="ECO:0000256" key="5">
    <source>
        <dbReference type="ARBA" id="ARBA00023157"/>
    </source>
</evidence>
<keyword evidence="4" id="KW-0249">Electron transport</keyword>
<dbReference type="InterPro" id="IPR017937">
    <property type="entry name" value="Thioredoxin_CS"/>
</dbReference>
<sequence>MANNITWVTDETFSSFVDTDKPVLLDFYADWCGPCKILSPVLEEVASDFDGSLQVAKLNVDENPETARQFGIMSIPTMIVFKGGQPVKQLVGYMPKENIMAELSGIL</sequence>
<dbReference type="PANTHER" id="PTHR45663:SF11">
    <property type="entry name" value="GEO12009P1"/>
    <property type="match status" value="1"/>
</dbReference>
<dbReference type="Gene3D" id="3.40.30.10">
    <property type="entry name" value="Glutaredoxin"/>
    <property type="match status" value="1"/>
</dbReference>
<comment type="similarity">
    <text evidence="1 8">Belongs to the thioredoxin family.</text>
</comment>
<dbReference type="SUPFAM" id="SSF52833">
    <property type="entry name" value="Thioredoxin-like"/>
    <property type="match status" value="1"/>
</dbReference>
<feature type="domain" description="Thioredoxin" evidence="9">
    <location>
        <begin position="1"/>
        <end position="107"/>
    </location>
</feature>
<gene>
    <name evidence="10" type="primary">trxA</name>
    <name evidence="10" type="ORF">NZD86_03270</name>
</gene>
<keyword evidence="6" id="KW-0676">Redox-active center</keyword>
<dbReference type="NCBIfam" id="TIGR01068">
    <property type="entry name" value="thioredoxin"/>
    <property type="match status" value="1"/>
</dbReference>
<dbReference type="PROSITE" id="PS51352">
    <property type="entry name" value="THIOREDOXIN_2"/>
    <property type="match status" value="1"/>
</dbReference>
<evidence type="ECO:0000256" key="6">
    <source>
        <dbReference type="ARBA" id="ARBA00023284"/>
    </source>
</evidence>
<protein>
    <recommendedName>
        <fullName evidence="2 7">Thioredoxin</fullName>
    </recommendedName>
</protein>
<evidence type="ECO:0000256" key="4">
    <source>
        <dbReference type="ARBA" id="ARBA00022982"/>
    </source>
</evidence>
<reference evidence="10" key="1">
    <citation type="submission" date="2022-08" db="EMBL/GenBank/DDBJ databases">
        <title>Alicyclobacillus dauci DSM2870, complete genome.</title>
        <authorList>
            <person name="Wang Q."/>
            <person name="Cai R."/>
            <person name="Wang Z."/>
        </authorList>
    </citation>
    <scope>NUCLEOTIDE SEQUENCE</scope>
    <source>
        <strain evidence="10">DSM 28700</strain>
    </source>
</reference>
<keyword evidence="11" id="KW-1185">Reference proteome</keyword>
<evidence type="ECO:0000256" key="2">
    <source>
        <dbReference type="ARBA" id="ARBA00020570"/>
    </source>
</evidence>
<dbReference type="Proteomes" id="UP001164803">
    <property type="component" value="Chromosome"/>
</dbReference>
<dbReference type="PIRSF" id="PIRSF000077">
    <property type="entry name" value="Thioredoxin"/>
    <property type="match status" value="1"/>
</dbReference>
<dbReference type="PANTHER" id="PTHR45663">
    <property type="entry name" value="GEO12009P1"/>
    <property type="match status" value="1"/>
</dbReference>